<dbReference type="eggNOG" id="COG2267">
    <property type="taxonomic scope" value="Bacteria"/>
</dbReference>
<dbReference type="EMBL" id="AFVW02000002">
    <property type="protein sequence ID" value="EJO90197.1"/>
    <property type="molecule type" value="Genomic_DNA"/>
</dbReference>
<name>J4JW55_9MYCO</name>
<dbReference type="AlphaFoldDB" id="J4JW55"/>
<organism evidence="1 2">
    <name type="scientific">Mycobacterium colombiense CECT 3035</name>
    <dbReference type="NCBI Taxonomy" id="1041522"/>
    <lineage>
        <taxon>Bacteria</taxon>
        <taxon>Bacillati</taxon>
        <taxon>Actinomycetota</taxon>
        <taxon>Actinomycetes</taxon>
        <taxon>Mycobacteriales</taxon>
        <taxon>Mycobacteriaceae</taxon>
        <taxon>Mycobacterium</taxon>
        <taxon>Mycobacterium avium complex (MAC)</taxon>
    </lineage>
</organism>
<dbReference type="GO" id="GO:0016787">
    <property type="term" value="F:hydrolase activity"/>
    <property type="evidence" value="ECO:0007669"/>
    <property type="project" value="UniProtKB-KW"/>
</dbReference>
<comment type="caution">
    <text evidence="1">The sequence shown here is derived from an EMBL/GenBank/DDBJ whole genome shotgun (WGS) entry which is preliminary data.</text>
</comment>
<dbReference type="RefSeq" id="WP_007771053.1">
    <property type="nucleotide sequence ID" value="NZ_AFVW02000002.1"/>
</dbReference>
<sequence>MLVIQRNYRPRHDTLPVFSDEQLKAITAPLFVMLGGRDRMLDSHDTVARLVRLQPTASIKLADAGHGLLDGGEELRTFLDQGMCL</sequence>
<keyword evidence="1" id="KW-0378">Hydrolase</keyword>
<dbReference type="SUPFAM" id="SSF53474">
    <property type="entry name" value="alpha/beta-Hydrolases"/>
    <property type="match status" value="1"/>
</dbReference>
<dbReference type="Proteomes" id="UP000006455">
    <property type="component" value="Unassembled WGS sequence"/>
</dbReference>
<evidence type="ECO:0000313" key="2">
    <source>
        <dbReference type="Proteomes" id="UP000006455"/>
    </source>
</evidence>
<dbReference type="STRING" id="1041522.GCA_002105755_01383"/>
<dbReference type="InterPro" id="IPR029058">
    <property type="entry name" value="AB_hydrolase_fold"/>
</dbReference>
<accession>J4JW55</accession>
<dbReference type="GeneID" id="62614932"/>
<proteinExistence type="predicted"/>
<dbReference type="Gene3D" id="3.40.50.1820">
    <property type="entry name" value="alpha/beta hydrolase"/>
    <property type="match status" value="1"/>
</dbReference>
<gene>
    <name evidence="1" type="ORF">MCOL_V208410</name>
</gene>
<evidence type="ECO:0000313" key="1">
    <source>
        <dbReference type="EMBL" id="EJO90197.1"/>
    </source>
</evidence>
<protein>
    <submittedName>
        <fullName evidence="1">Alpha/beta hydrolase fold protein</fullName>
    </submittedName>
</protein>
<reference evidence="1 2" key="1">
    <citation type="journal article" date="2011" name="J. Bacteriol.">
        <title>Genome sequence of the Mycobacterium colombiense type strain, CECT 3035.</title>
        <authorList>
            <person name="Gonzalez-Perez M."/>
            <person name="Murcia M.I."/>
            <person name="Landsman D."/>
            <person name="Jordan I.K."/>
            <person name="Marino-Ramirez L."/>
        </authorList>
    </citation>
    <scope>NUCLEOTIDE SEQUENCE [LARGE SCALE GENOMIC DNA]</scope>
    <source>
        <strain evidence="1 2">CECT 3035</strain>
    </source>
</reference>